<dbReference type="KEGG" id="hor:Hore_08040"/>
<keyword evidence="11" id="KW-0220">Diaminopimelate biosynthesis</keyword>
<evidence type="ECO:0000256" key="2">
    <source>
        <dbReference type="ARBA" id="ARBA00004766"/>
    </source>
</evidence>
<comment type="catalytic activity">
    <reaction evidence="13 15">
        <text>L-aspartate + ATP = 4-phospho-L-aspartate + ADP</text>
        <dbReference type="Rhea" id="RHEA:23776"/>
        <dbReference type="ChEBI" id="CHEBI:29991"/>
        <dbReference type="ChEBI" id="CHEBI:30616"/>
        <dbReference type="ChEBI" id="CHEBI:57535"/>
        <dbReference type="ChEBI" id="CHEBI:456216"/>
        <dbReference type="EC" id="2.7.2.4"/>
    </reaction>
</comment>
<dbReference type="CDD" id="cd04261">
    <property type="entry name" value="AAK_AKii-LysC-BS"/>
    <property type="match status" value="1"/>
</dbReference>
<evidence type="ECO:0000256" key="13">
    <source>
        <dbReference type="ARBA" id="ARBA00047872"/>
    </source>
</evidence>
<evidence type="ECO:0000256" key="1">
    <source>
        <dbReference type="ARBA" id="ARBA00003121"/>
    </source>
</evidence>
<dbReference type="GO" id="GO:0009089">
    <property type="term" value="P:lysine biosynthetic process via diaminopimelate"/>
    <property type="evidence" value="ECO:0007669"/>
    <property type="project" value="UniProtKB-UniPathway"/>
</dbReference>
<feature type="domain" description="ACT" evidence="17">
    <location>
        <begin position="280"/>
        <end position="363"/>
    </location>
</feature>
<dbReference type="NCBIfam" id="NF005154">
    <property type="entry name" value="PRK06635.1-2"/>
    <property type="match status" value="1"/>
</dbReference>
<dbReference type="InterPro" id="IPR001048">
    <property type="entry name" value="Asp/Glu/Uridylate_kinase"/>
</dbReference>
<dbReference type="InterPro" id="IPR036393">
    <property type="entry name" value="AceGlu_kinase-like_sf"/>
</dbReference>
<keyword evidence="10 14" id="KW-0067">ATP-binding</keyword>
<dbReference type="FunFam" id="3.40.1160.10:FF:000002">
    <property type="entry name" value="Aspartokinase"/>
    <property type="match status" value="1"/>
</dbReference>
<evidence type="ECO:0000256" key="6">
    <source>
        <dbReference type="ARBA" id="ARBA00022605"/>
    </source>
</evidence>
<comment type="pathway">
    <text evidence="2 16">Amino-acid biosynthesis; L-lysine biosynthesis via DAP pathway; (S)-tetrahydrodipicolinate from L-aspartate: step 1/4.</text>
</comment>
<feature type="binding site" evidence="14">
    <location>
        <position position="90"/>
    </location>
    <ligand>
        <name>substrate</name>
    </ligand>
</feature>
<comment type="function">
    <text evidence="1">Catalyzes the phosphorylation of the beta-carboxyl group of aspartic acid with ATP to yield 4-phospho-L-aspartate, which is involved in the branched biosynthetic pathway leading to the biosynthesis of amino acids threonine, isoleucine and methionine.</text>
</comment>
<dbReference type="EC" id="2.7.2.4" evidence="15"/>
<accession>B8CW92</accession>
<dbReference type="Gene3D" id="3.30.2130.10">
    <property type="entry name" value="VC0802-like"/>
    <property type="match status" value="1"/>
</dbReference>
<evidence type="ECO:0000256" key="9">
    <source>
        <dbReference type="ARBA" id="ARBA00022777"/>
    </source>
</evidence>
<gene>
    <name evidence="18" type="ordered locus">Hore_08040</name>
</gene>
<organism evidence="18 19">
    <name type="scientific">Halothermothrix orenii (strain H 168 / OCM 544 / DSM 9562)</name>
    <dbReference type="NCBI Taxonomy" id="373903"/>
    <lineage>
        <taxon>Bacteria</taxon>
        <taxon>Bacillati</taxon>
        <taxon>Bacillota</taxon>
        <taxon>Clostridia</taxon>
        <taxon>Halanaerobiales</taxon>
        <taxon>Halothermotrichaceae</taxon>
        <taxon>Halothermothrix</taxon>
    </lineage>
</organism>
<dbReference type="STRING" id="373903.Hore_08040"/>
<dbReference type="Pfam" id="PF22468">
    <property type="entry name" value="ACT_9"/>
    <property type="match status" value="2"/>
</dbReference>
<dbReference type="PANTHER" id="PTHR21499">
    <property type="entry name" value="ASPARTATE KINASE"/>
    <property type="match status" value="1"/>
</dbReference>
<keyword evidence="9 15" id="KW-0418">Kinase</keyword>
<evidence type="ECO:0000259" key="17">
    <source>
        <dbReference type="PROSITE" id="PS51671"/>
    </source>
</evidence>
<dbReference type="Proteomes" id="UP000000719">
    <property type="component" value="Chromosome"/>
</dbReference>
<evidence type="ECO:0000256" key="7">
    <source>
        <dbReference type="ARBA" id="ARBA00022679"/>
    </source>
</evidence>
<evidence type="ECO:0000256" key="11">
    <source>
        <dbReference type="ARBA" id="ARBA00022915"/>
    </source>
</evidence>
<dbReference type="SUPFAM" id="SSF53633">
    <property type="entry name" value="Carbamate kinase-like"/>
    <property type="match status" value="1"/>
</dbReference>
<evidence type="ECO:0000256" key="3">
    <source>
        <dbReference type="ARBA" id="ARBA00004986"/>
    </source>
</evidence>
<dbReference type="GO" id="GO:0004072">
    <property type="term" value="F:aspartate kinase activity"/>
    <property type="evidence" value="ECO:0007669"/>
    <property type="project" value="UniProtKB-EC"/>
</dbReference>
<comment type="similarity">
    <text evidence="5 15">Belongs to the aspartokinase family.</text>
</comment>
<dbReference type="GO" id="GO:0005829">
    <property type="term" value="C:cytosol"/>
    <property type="evidence" value="ECO:0007669"/>
    <property type="project" value="TreeGrafter"/>
</dbReference>
<evidence type="ECO:0000313" key="19">
    <source>
        <dbReference type="Proteomes" id="UP000000719"/>
    </source>
</evidence>
<reference evidence="18 19" key="1">
    <citation type="journal article" date="2009" name="PLoS ONE">
        <title>Genome analysis of the anaerobic thermohalophilic bacterium Halothermothrix orenii.</title>
        <authorList>
            <person name="Mavromatis K."/>
            <person name="Ivanova N."/>
            <person name="Anderson I."/>
            <person name="Lykidis A."/>
            <person name="Hooper S.D."/>
            <person name="Sun H."/>
            <person name="Kunin V."/>
            <person name="Lapidus A."/>
            <person name="Hugenholtz P."/>
            <person name="Patel B."/>
            <person name="Kyrpides N.C."/>
        </authorList>
    </citation>
    <scope>NUCLEOTIDE SEQUENCE [LARGE SCALE GENOMIC DNA]</scope>
    <source>
        <strain evidence="19">H 168 / OCM 544 / DSM 9562</strain>
    </source>
</reference>
<dbReference type="PIRSF" id="PIRSF000726">
    <property type="entry name" value="Asp_kin"/>
    <property type="match status" value="1"/>
</dbReference>
<evidence type="ECO:0000256" key="14">
    <source>
        <dbReference type="PIRSR" id="PIRSR000726-1"/>
    </source>
</evidence>
<dbReference type="UniPathway" id="UPA00051">
    <property type="reaction ID" value="UER00462"/>
</dbReference>
<evidence type="ECO:0000256" key="15">
    <source>
        <dbReference type="RuleBase" id="RU003448"/>
    </source>
</evidence>
<dbReference type="UniPathway" id="UPA00034">
    <property type="reaction ID" value="UER00015"/>
</dbReference>
<dbReference type="EMBL" id="CP001098">
    <property type="protein sequence ID" value="ACL69561.1"/>
    <property type="molecule type" value="Genomic_DNA"/>
</dbReference>
<keyword evidence="12" id="KW-0457">Lysine biosynthesis</keyword>
<dbReference type="PANTHER" id="PTHR21499:SF3">
    <property type="entry name" value="ASPARTOKINASE"/>
    <property type="match status" value="1"/>
</dbReference>
<name>B8CW92_HALOH</name>
<dbReference type="Gene3D" id="3.40.1160.10">
    <property type="entry name" value="Acetylglutamate kinase-like"/>
    <property type="match status" value="1"/>
</dbReference>
<dbReference type="eggNOG" id="COG0527">
    <property type="taxonomic scope" value="Bacteria"/>
</dbReference>
<dbReference type="PROSITE" id="PS51671">
    <property type="entry name" value="ACT"/>
    <property type="match status" value="1"/>
</dbReference>
<dbReference type="InterPro" id="IPR001341">
    <property type="entry name" value="Asp_kinase"/>
</dbReference>
<dbReference type="CDD" id="cd04923">
    <property type="entry name" value="ACT_AK-LysC-DapG-like_2"/>
    <property type="match status" value="1"/>
</dbReference>
<dbReference type="PROSITE" id="PS00324">
    <property type="entry name" value="ASPARTOKINASE"/>
    <property type="match status" value="1"/>
</dbReference>
<dbReference type="GO" id="GO:0009090">
    <property type="term" value="P:homoserine biosynthetic process"/>
    <property type="evidence" value="ECO:0007669"/>
    <property type="project" value="TreeGrafter"/>
</dbReference>
<dbReference type="HOGENOM" id="CLU_009116_3_2_9"/>
<proteinExistence type="inferred from homology"/>
<keyword evidence="7 15" id="KW-0808">Transferase</keyword>
<evidence type="ECO:0000256" key="16">
    <source>
        <dbReference type="RuleBase" id="RU004249"/>
    </source>
</evidence>
<feature type="binding site" evidence="14">
    <location>
        <position position="200"/>
    </location>
    <ligand>
        <name>ATP</name>
        <dbReference type="ChEBI" id="CHEBI:30616"/>
    </ligand>
</feature>
<dbReference type="GO" id="GO:0019877">
    <property type="term" value="P:diaminopimelate biosynthetic process"/>
    <property type="evidence" value="ECO:0007669"/>
    <property type="project" value="UniProtKB-KW"/>
</dbReference>
<dbReference type="InterPro" id="IPR002912">
    <property type="entry name" value="ACT_dom"/>
</dbReference>
<feature type="binding site" evidence="14">
    <location>
        <begin position="23"/>
        <end position="26"/>
    </location>
    <ligand>
        <name>ATP</name>
        <dbReference type="ChEBI" id="CHEBI:30616"/>
    </ligand>
</feature>
<protein>
    <recommendedName>
        <fullName evidence="15">Aspartokinase</fullName>
        <ecNumber evidence="15">2.7.2.4</ecNumber>
    </recommendedName>
</protein>
<dbReference type="GO" id="GO:0009088">
    <property type="term" value="P:threonine biosynthetic process"/>
    <property type="evidence" value="ECO:0007669"/>
    <property type="project" value="UniProtKB-UniPathway"/>
</dbReference>
<dbReference type="NCBIfam" id="TIGR00657">
    <property type="entry name" value="asp_kinases"/>
    <property type="match status" value="1"/>
</dbReference>
<dbReference type="AlphaFoldDB" id="B8CW92"/>
<dbReference type="InterPro" id="IPR018042">
    <property type="entry name" value="Aspartate_kinase_CS"/>
</dbReference>
<keyword evidence="6 16" id="KW-0028">Amino-acid biosynthesis</keyword>
<dbReference type="InterPro" id="IPR041740">
    <property type="entry name" value="AKii-LysC-BS"/>
</dbReference>
<evidence type="ECO:0000256" key="10">
    <source>
        <dbReference type="ARBA" id="ARBA00022840"/>
    </source>
</evidence>
<dbReference type="NCBIfam" id="TIGR00656">
    <property type="entry name" value="asp_kin_monofn"/>
    <property type="match status" value="1"/>
</dbReference>
<dbReference type="CDD" id="cd04913">
    <property type="entry name" value="ACT_AKii-LysC-BS-like_1"/>
    <property type="match status" value="1"/>
</dbReference>
<sequence length="427" mass="46893">MRKWEHGSNTANGVGIMALIVQKYGGTSVGTIERIKNVADRVIKEYKSGNKLVVVVSAMGDTTDKLIKLMKGVTSDPDPREADMLLTTGEQVSIALLTMAIQERGYPAISLTGSQVQIKTNDHHNKAEILGVDNNRLIEELDQGKIVVVAGFQGINSNNDFTTLGRGGSDTTAVALAASLGAERCEIYSDVEGIYTTDPRVVPEAVKLDYISYNEMLELAHLGAKVLHPRSVELAKAYNLKLYIASSFNYKPGTVVKGVDDMEKRRSVTGVTCEKDEVKVTVQKVPDRPGVAGKIFKELARYNINVDMIIQNLQYDNRNDITFTINKEDLIKCKKVIYRIAEELNAGGVEIDTRVAKVSIVGAGMISTPGIAGKMFEIMGNENINIQMITTSDIKISCLIRENQAEKALKTLHRQFELGNITQKQAR</sequence>
<dbReference type="InterPro" id="IPR005260">
    <property type="entry name" value="Asp_kin_monofn"/>
</dbReference>
<keyword evidence="8 14" id="KW-0547">Nucleotide-binding</keyword>
<evidence type="ECO:0000313" key="18">
    <source>
        <dbReference type="EMBL" id="ACL69561.1"/>
    </source>
</evidence>
<feature type="binding site" evidence="14">
    <location>
        <begin position="225"/>
        <end position="226"/>
    </location>
    <ligand>
        <name>ATP</name>
        <dbReference type="ChEBI" id="CHEBI:30616"/>
    </ligand>
</feature>
<dbReference type="NCBIfam" id="NF005155">
    <property type="entry name" value="PRK06635.1-4"/>
    <property type="match status" value="1"/>
</dbReference>
<comment type="pathway">
    <text evidence="3 16">Amino-acid biosynthesis; L-methionine biosynthesis via de novo pathway; L-homoserine from L-aspartate: step 1/3.</text>
</comment>
<evidence type="ECO:0000256" key="4">
    <source>
        <dbReference type="ARBA" id="ARBA00005139"/>
    </source>
</evidence>
<dbReference type="FunFam" id="3.30.2130.10:FF:000002">
    <property type="entry name" value="Aspartokinase"/>
    <property type="match status" value="1"/>
</dbReference>
<dbReference type="InterPro" id="IPR054352">
    <property type="entry name" value="ACT_Aspartokinase"/>
</dbReference>
<dbReference type="GO" id="GO:0005524">
    <property type="term" value="F:ATP binding"/>
    <property type="evidence" value="ECO:0007669"/>
    <property type="project" value="UniProtKB-KW"/>
</dbReference>
<feature type="binding site" evidence="14">
    <location>
        <position position="195"/>
    </location>
    <ligand>
        <name>ATP</name>
        <dbReference type="ChEBI" id="CHEBI:30616"/>
    </ligand>
</feature>
<evidence type="ECO:0000256" key="8">
    <source>
        <dbReference type="ARBA" id="ARBA00022741"/>
    </source>
</evidence>
<evidence type="ECO:0000256" key="5">
    <source>
        <dbReference type="ARBA" id="ARBA00010122"/>
    </source>
</evidence>
<comment type="pathway">
    <text evidence="4 16">Amino-acid biosynthesis; L-threonine biosynthesis; L-threonine from L-aspartate: step 1/5.</text>
</comment>
<keyword evidence="19" id="KW-1185">Reference proteome</keyword>
<feature type="binding site" evidence="14">
    <location>
        <position position="63"/>
    </location>
    <ligand>
        <name>substrate</name>
    </ligand>
</feature>
<dbReference type="SUPFAM" id="SSF55021">
    <property type="entry name" value="ACT-like"/>
    <property type="match status" value="2"/>
</dbReference>
<dbReference type="Pfam" id="PF00696">
    <property type="entry name" value="AA_kinase"/>
    <property type="match status" value="1"/>
</dbReference>
<evidence type="ECO:0000256" key="12">
    <source>
        <dbReference type="ARBA" id="ARBA00023154"/>
    </source>
</evidence>
<dbReference type="InterPro" id="IPR045865">
    <property type="entry name" value="ACT-like_dom_sf"/>
</dbReference>
<dbReference type="UniPathway" id="UPA00050">
    <property type="reaction ID" value="UER00461"/>
</dbReference>